<organism evidence="1 2">
    <name type="scientific">Gymnopilus junonius</name>
    <name type="common">Spectacular rustgill mushroom</name>
    <name type="synonym">Gymnopilus spectabilis subsp. junonius</name>
    <dbReference type="NCBI Taxonomy" id="109634"/>
    <lineage>
        <taxon>Eukaryota</taxon>
        <taxon>Fungi</taxon>
        <taxon>Dikarya</taxon>
        <taxon>Basidiomycota</taxon>
        <taxon>Agaricomycotina</taxon>
        <taxon>Agaricomycetes</taxon>
        <taxon>Agaricomycetidae</taxon>
        <taxon>Agaricales</taxon>
        <taxon>Agaricineae</taxon>
        <taxon>Hymenogastraceae</taxon>
        <taxon>Gymnopilus</taxon>
    </lineage>
</organism>
<name>A0A9P5TMG9_GYMJU</name>
<sequence length="184" mass="21187">MDERFPIYRCVIYSVQKDSSVPYGCSLCSFVIDCARDSQCDQSVNDGWVYLRKDRTEGHGFRRLLHSWFVLSFLFFVHAMHRSVRSGGSDPGPFKSGMNAEKTDARLAASCSSLFDRFLRCRRDQHPKCSYITFSRSIPFLCSSESHTQQEPTSRRSLPTLYPCLKYRDSPFLLLPRLAFTSLP</sequence>
<protein>
    <submittedName>
        <fullName evidence="1">Uncharacterized protein</fullName>
    </submittedName>
</protein>
<reference evidence="1" key="1">
    <citation type="submission" date="2020-11" db="EMBL/GenBank/DDBJ databases">
        <authorList>
            <consortium name="DOE Joint Genome Institute"/>
            <person name="Ahrendt S."/>
            <person name="Riley R."/>
            <person name="Andreopoulos W."/>
            <person name="LaButti K."/>
            <person name="Pangilinan J."/>
            <person name="Ruiz-duenas F.J."/>
            <person name="Barrasa J.M."/>
            <person name="Sanchez-Garcia M."/>
            <person name="Camarero S."/>
            <person name="Miyauchi S."/>
            <person name="Serrano A."/>
            <person name="Linde D."/>
            <person name="Babiker R."/>
            <person name="Drula E."/>
            <person name="Ayuso-Fernandez I."/>
            <person name="Pacheco R."/>
            <person name="Padilla G."/>
            <person name="Ferreira P."/>
            <person name="Barriuso J."/>
            <person name="Kellner H."/>
            <person name="Castanera R."/>
            <person name="Alfaro M."/>
            <person name="Ramirez L."/>
            <person name="Pisabarro A.G."/>
            <person name="Kuo A."/>
            <person name="Tritt A."/>
            <person name="Lipzen A."/>
            <person name="He G."/>
            <person name="Yan M."/>
            <person name="Ng V."/>
            <person name="Cullen D."/>
            <person name="Martin F."/>
            <person name="Rosso M.-N."/>
            <person name="Henrissat B."/>
            <person name="Hibbett D."/>
            <person name="Martinez A.T."/>
            <person name="Grigoriev I.V."/>
        </authorList>
    </citation>
    <scope>NUCLEOTIDE SEQUENCE</scope>
    <source>
        <strain evidence="1">AH 44721</strain>
    </source>
</reference>
<gene>
    <name evidence="1" type="ORF">CPB84DRAFT_1778375</name>
</gene>
<keyword evidence="2" id="KW-1185">Reference proteome</keyword>
<proteinExistence type="predicted"/>
<dbReference type="AlphaFoldDB" id="A0A9P5TMG9"/>
<dbReference type="Proteomes" id="UP000724874">
    <property type="component" value="Unassembled WGS sequence"/>
</dbReference>
<accession>A0A9P5TMG9</accession>
<evidence type="ECO:0000313" key="2">
    <source>
        <dbReference type="Proteomes" id="UP000724874"/>
    </source>
</evidence>
<dbReference type="EMBL" id="JADNYJ010000044">
    <property type="protein sequence ID" value="KAF8901060.1"/>
    <property type="molecule type" value="Genomic_DNA"/>
</dbReference>
<comment type="caution">
    <text evidence="1">The sequence shown here is derived from an EMBL/GenBank/DDBJ whole genome shotgun (WGS) entry which is preliminary data.</text>
</comment>
<evidence type="ECO:0000313" key="1">
    <source>
        <dbReference type="EMBL" id="KAF8901060.1"/>
    </source>
</evidence>